<gene>
    <name evidence="1" type="ORF">QS95_25370</name>
</gene>
<reference evidence="1 2" key="1">
    <citation type="submission" date="2014-11" db="EMBL/GenBank/DDBJ databases">
        <title>Draft genome sequence of Pseudomonas fluorescens strains SF4c SF39a.</title>
        <authorList>
            <person name="Underwood G.E."/>
            <person name="Ly L.K."/>
            <person name="Bitzer A.S."/>
            <person name="Godino A."/>
            <person name="Bucci V."/>
            <person name="Fischer S."/>
            <person name="Silby M.W."/>
        </authorList>
    </citation>
    <scope>NUCLEOTIDE SEQUENCE [LARGE SCALE GENOMIC DNA]</scope>
    <source>
        <strain evidence="1 2">SF4c</strain>
    </source>
</reference>
<evidence type="ECO:0000313" key="2">
    <source>
        <dbReference type="Proteomes" id="UP000031587"/>
    </source>
</evidence>
<organism evidence="1 2">
    <name type="scientific">Pseudomonas fluorescens</name>
    <dbReference type="NCBI Taxonomy" id="294"/>
    <lineage>
        <taxon>Bacteria</taxon>
        <taxon>Pseudomonadati</taxon>
        <taxon>Pseudomonadota</taxon>
        <taxon>Gammaproteobacteria</taxon>
        <taxon>Pseudomonadales</taxon>
        <taxon>Pseudomonadaceae</taxon>
        <taxon>Pseudomonas</taxon>
    </lineage>
</organism>
<proteinExistence type="predicted"/>
<dbReference type="AlphaFoldDB" id="A0AAE2A3H0"/>
<protein>
    <submittedName>
        <fullName evidence="1">Uncharacterized protein</fullName>
    </submittedName>
</protein>
<sequence length="79" mass="9162">MIDAIVGPPDEHSWDDQIDANTELFRKADQLDEAAYNIIQNDRDNADAWVRFTQAKACADACRTAAYQDWMRIKRSMRK</sequence>
<evidence type="ECO:0000313" key="1">
    <source>
        <dbReference type="EMBL" id="KIF56218.1"/>
    </source>
</evidence>
<dbReference type="RefSeq" id="WP_039772268.1">
    <property type="nucleotide sequence ID" value="NZ_JTGH01000024.1"/>
</dbReference>
<name>A0AAE2A3H0_PSEFL</name>
<accession>A0AAE2A3H0</accession>
<dbReference type="EMBL" id="JTGH01000024">
    <property type="protein sequence ID" value="KIF56218.1"/>
    <property type="molecule type" value="Genomic_DNA"/>
</dbReference>
<comment type="caution">
    <text evidence="1">The sequence shown here is derived from an EMBL/GenBank/DDBJ whole genome shotgun (WGS) entry which is preliminary data.</text>
</comment>
<dbReference type="Proteomes" id="UP000031587">
    <property type="component" value="Unassembled WGS sequence"/>
</dbReference>